<feature type="signal peptide" evidence="1">
    <location>
        <begin position="1"/>
        <end position="20"/>
    </location>
</feature>
<sequence>MKKIYSYIGGLLLVSVLAFMACSPEDFPSVSEGGIPIASSYEDAVEILVDQETNQVTFNLNSKGCMPVWIIDGKTYSTVNGLKKIYTKSGDYTVDVKIANTNGISDGTFTKTFHVDNTIIDFTKYITFLSGGTSKEWMVAKDEAGHLGCGETGTDGLGWYSATANEKADMGLYDDIVTFDSEKNYTYNPGEGGTVFVNTGCSAFSEFNPNDGKDFMATVSEQKATYDFDVVGNDLYITFPSQTLFPYIANDAIYQTPRYRVLSMDTKKMELVSDNGEIAWHYTLTCDNTKTFTGFKYNHDCNMWKSAVVAEPAFYYAPGWVQIANPEYTLNGSTYKVTLPIATTEKWQAQMPLVSDVATNSATTYDFSVILTSSKNHGNVTVKLVDSADDGIYYFEESLKLKAYEDYVFYRSDMPGLDIDNVKLVFDFGGNETDTEMTIKNIVVKEHSCDDGTVLPAEEPEEPEPEVTWTPDGPANFWNGATITNEFYYAPGWNQIADPDFEVNGNIYKVTLPEPTTDQWQAQVKFLTDMQTTVDKTYDFRIIMNSTQNIKGATVKLVQHGDDNTFYFAEKVELKAYEDVIFQQINMAGLDMSAVDLVLDFGGCPASTEVTVSGIILQEHNGPVKINWNYDSACNMWKSSKYTNDFYYAPGWTPIENPGFEASGSAFNITLPNATTDQWQAQVKFLTDMTTNASTSYDFHCVLNSSQKLKATLKMVLHGDDNAFYFVERVDLAAYEDYTFEQTAMPGIDMNNVDFVLDFGSNPDNTEVTVSNIILKESSCNE</sequence>
<proteinExistence type="predicted"/>
<dbReference type="InterPro" id="IPR008979">
    <property type="entry name" value="Galactose-bd-like_sf"/>
</dbReference>
<keyword evidence="1" id="KW-0732">Signal</keyword>
<comment type="caution">
    <text evidence="2">The sequence shown here is derived from an EMBL/GenBank/DDBJ whole genome shotgun (WGS) entry which is preliminary data.</text>
</comment>
<gene>
    <name evidence="2" type="ORF">HMPREF2531_00113</name>
</gene>
<dbReference type="SUPFAM" id="SSF49785">
    <property type="entry name" value="Galactose-binding domain-like"/>
    <property type="match status" value="2"/>
</dbReference>
<evidence type="ECO:0000313" key="3">
    <source>
        <dbReference type="Proteomes" id="UP000070319"/>
    </source>
</evidence>
<dbReference type="PROSITE" id="PS51257">
    <property type="entry name" value="PROKAR_LIPOPROTEIN"/>
    <property type="match status" value="1"/>
</dbReference>
<dbReference type="Gene3D" id="2.60.120.260">
    <property type="entry name" value="Galactose-binding domain-like"/>
    <property type="match status" value="3"/>
</dbReference>
<evidence type="ECO:0008006" key="4">
    <source>
        <dbReference type="Google" id="ProtNLM"/>
    </source>
</evidence>
<dbReference type="RefSeq" id="WP_061433641.1">
    <property type="nucleotide sequence ID" value="NZ_KQ968649.1"/>
</dbReference>
<evidence type="ECO:0000313" key="2">
    <source>
        <dbReference type="EMBL" id="KXT55446.1"/>
    </source>
</evidence>
<dbReference type="AlphaFoldDB" id="A0A139LVI7"/>
<protein>
    <recommendedName>
        <fullName evidence="4">PKD domain-containing protein</fullName>
    </recommendedName>
</protein>
<reference evidence="2 3" key="1">
    <citation type="submission" date="2016-02" db="EMBL/GenBank/DDBJ databases">
        <authorList>
            <person name="Wen L."/>
            <person name="He K."/>
            <person name="Yang H."/>
        </authorList>
    </citation>
    <scope>NUCLEOTIDE SEQUENCE [LARGE SCALE GENOMIC DNA]</scope>
    <source>
        <strain evidence="2 3">KLE1704</strain>
    </source>
</reference>
<evidence type="ECO:0000256" key="1">
    <source>
        <dbReference type="SAM" id="SignalP"/>
    </source>
</evidence>
<accession>A0A139LVI7</accession>
<name>A0A139LVI7_9BACE</name>
<dbReference type="Proteomes" id="UP000070319">
    <property type="component" value="Unassembled WGS sequence"/>
</dbReference>
<feature type="chain" id="PRO_5007487642" description="PKD domain-containing protein" evidence="1">
    <location>
        <begin position="21"/>
        <end position="782"/>
    </location>
</feature>
<organism evidence="2">
    <name type="scientific">Bacteroides intestinalis</name>
    <dbReference type="NCBI Taxonomy" id="329854"/>
    <lineage>
        <taxon>Bacteria</taxon>
        <taxon>Pseudomonadati</taxon>
        <taxon>Bacteroidota</taxon>
        <taxon>Bacteroidia</taxon>
        <taxon>Bacteroidales</taxon>
        <taxon>Bacteroidaceae</taxon>
        <taxon>Bacteroides</taxon>
    </lineage>
</organism>
<dbReference type="PATRIC" id="fig|329854.7.peg.116"/>
<dbReference type="EMBL" id="LTDF01000008">
    <property type="protein sequence ID" value="KXT55446.1"/>
    <property type="molecule type" value="Genomic_DNA"/>
</dbReference>